<accession>A0AAW1UK82</accession>
<evidence type="ECO:0000313" key="1">
    <source>
        <dbReference type="EMBL" id="KAK9883932.1"/>
    </source>
</evidence>
<reference evidence="1 2" key="1">
    <citation type="submission" date="2023-03" db="EMBL/GenBank/DDBJ databases">
        <title>Genome insight into feeding habits of ladybird beetles.</title>
        <authorList>
            <person name="Li H.-S."/>
            <person name="Huang Y.-H."/>
            <person name="Pang H."/>
        </authorList>
    </citation>
    <scope>NUCLEOTIDE SEQUENCE [LARGE SCALE GENOMIC DNA]</scope>
    <source>
        <strain evidence="1">SYSU_2023b</strain>
        <tissue evidence="1">Whole body</tissue>
    </source>
</reference>
<comment type="caution">
    <text evidence="1">The sequence shown here is derived from an EMBL/GenBank/DDBJ whole genome shotgun (WGS) entry which is preliminary data.</text>
</comment>
<sequence length="165" mass="19419">MKKLKTCFLVNPAKQVEWQNPDYSYKPVSAEEIDEIGELNVSKNDPRIQIKMFHINIRSIFKNWDHLNICLQQIKSDFDVIVLTETFYVHDINMLNKEGYTLVYSEGTLNRNDCVIVYTKIELQMDHKVINTSKMKATELNQGRRNENWGSQLFIDPKCKYLAIQ</sequence>
<gene>
    <name evidence="1" type="ORF">WA026_004872</name>
</gene>
<organism evidence="1 2">
    <name type="scientific">Henosepilachna vigintioctopunctata</name>
    <dbReference type="NCBI Taxonomy" id="420089"/>
    <lineage>
        <taxon>Eukaryota</taxon>
        <taxon>Metazoa</taxon>
        <taxon>Ecdysozoa</taxon>
        <taxon>Arthropoda</taxon>
        <taxon>Hexapoda</taxon>
        <taxon>Insecta</taxon>
        <taxon>Pterygota</taxon>
        <taxon>Neoptera</taxon>
        <taxon>Endopterygota</taxon>
        <taxon>Coleoptera</taxon>
        <taxon>Polyphaga</taxon>
        <taxon>Cucujiformia</taxon>
        <taxon>Coccinelloidea</taxon>
        <taxon>Coccinellidae</taxon>
        <taxon>Epilachninae</taxon>
        <taxon>Epilachnini</taxon>
        <taxon>Henosepilachna</taxon>
    </lineage>
</organism>
<dbReference type="Proteomes" id="UP001431783">
    <property type="component" value="Unassembled WGS sequence"/>
</dbReference>
<keyword evidence="2" id="KW-1185">Reference proteome</keyword>
<evidence type="ECO:0000313" key="2">
    <source>
        <dbReference type="Proteomes" id="UP001431783"/>
    </source>
</evidence>
<dbReference type="AlphaFoldDB" id="A0AAW1UK82"/>
<dbReference type="EMBL" id="JARQZJ010000092">
    <property type="protein sequence ID" value="KAK9883932.1"/>
    <property type="molecule type" value="Genomic_DNA"/>
</dbReference>
<proteinExistence type="predicted"/>
<protein>
    <submittedName>
        <fullName evidence="1">Uncharacterized protein</fullName>
    </submittedName>
</protein>
<name>A0AAW1UK82_9CUCU</name>